<name>A0A6N6JN48_9RHOB</name>
<protein>
    <recommendedName>
        <fullName evidence="2">DUF2059 domain-containing protein</fullName>
    </recommendedName>
</protein>
<reference evidence="3 4" key="1">
    <citation type="submission" date="2019-12" db="EMBL/GenBank/DDBJ databases">
        <title>Litoreibacter badius sp. nov., a novel bacteriochlorophyll a-containing bacterium in the genus Litoreibacter.</title>
        <authorList>
            <person name="Kanamuro M."/>
            <person name="Takabe Y."/>
            <person name="Mori K."/>
            <person name="Takaichi S."/>
            <person name="Hanada S."/>
        </authorList>
    </citation>
    <scope>NUCLEOTIDE SEQUENCE [LARGE SCALE GENOMIC DNA]</scope>
    <source>
        <strain evidence="3 4">K6</strain>
    </source>
</reference>
<feature type="domain" description="DUF2059" evidence="2">
    <location>
        <begin position="95"/>
        <end position="135"/>
    </location>
</feature>
<feature type="chain" id="PRO_5026974509" description="DUF2059 domain-containing protein" evidence="1">
    <location>
        <begin position="23"/>
        <end position="274"/>
    </location>
</feature>
<proteinExistence type="predicted"/>
<keyword evidence="4" id="KW-1185">Reference proteome</keyword>
<evidence type="ECO:0000256" key="1">
    <source>
        <dbReference type="SAM" id="SignalP"/>
    </source>
</evidence>
<dbReference type="Pfam" id="PF09832">
    <property type="entry name" value="DUF2059"/>
    <property type="match status" value="1"/>
</dbReference>
<dbReference type="AlphaFoldDB" id="A0A6N6JN48"/>
<comment type="caution">
    <text evidence="3">The sequence shown here is derived from an EMBL/GenBank/DDBJ whole genome shotgun (WGS) entry which is preliminary data.</text>
</comment>
<evidence type="ECO:0000313" key="3">
    <source>
        <dbReference type="EMBL" id="GFE66929.1"/>
    </source>
</evidence>
<sequence length="274" mass="30322">MRFIFALATAFALSTSASLADAGSITERYFKALQMEEVFEILQEEGIAGGVEMAEGDPEITSSPAWISRLEAVYSKDAMNQAFRDAMDEVAQVELAEDAVAFFETDLGQRIVRIELDARTALGDEAVEEAARETAKQMVREDPIRVTLYDKFINVNNLVDSNVAGALNANLAFYRGLATSPTYAEGMTEGFILSTVWAQEPEIRADMEDWTRNFSTLAYSALTDAELKEYIAISETPSGQKLNTILFTGFDKVFERQSYELGRATAEFRAGEDT</sequence>
<evidence type="ECO:0000313" key="4">
    <source>
        <dbReference type="Proteomes" id="UP000436822"/>
    </source>
</evidence>
<evidence type="ECO:0000259" key="2">
    <source>
        <dbReference type="Pfam" id="PF09832"/>
    </source>
</evidence>
<dbReference type="RefSeq" id="WP_159810405.1">
    <property type="nucleotide sequence ID" value="NZ_BLJE01000006.1"/>
</dbReference>
<organism evidence="3 4">
    <name type="scientific">Litoreibacter roseus</name>
    <dbReference type="NCBI Taxonomy" id="2601869"/>
    <lineage>
        <taxon>Bacteria</taxon>
        <taxon>Pseudomonadati</taxon>
        <taxon>Pseudomonadota</taxon>
        <taxon>Alphaproteobacteria</taxon>
        <taxon>Rhodobacterales</taxon>
        <taxon>Roseobacteraceae</taxon>
        <taxon>Litoreibacter</taxon>
    </lineage>
</organism>
<accession>A0A6N6JN48</accession>
<keyword evidence="1" id="KW-0732">Signal</keyword>
<dbReference type="OrthoDB" id="7841298at2"/>
<dbReference type="EMBL" id="BLJE01000006">
    <property type="protein sequence ID" value="GFE66929.1"/>
    <property type="molecule type" value="Genomic_DNA"/>
</dbReference>
<dbReference type="InterPro" id="IPR018637">
    <property type="entry name" value="DUF2059"/>
</dbReference>
<feature type="signal peptide" evidence="1">
    <location>
        <begin position="1"/>
        <end position="22"/>
    </location>
</feature>
<dbReference type="Proteomes" id="UP000436822">
    <property type="component" value="Unassembled WGS sequence"/>
</dbReference>
<gene>
    <name evidence="3" type="ORF">KIN_40030</name>
</gene>